<evidence type="ECO:0000313" key="3">
    <source>
        <dbReference type="Proteomes" id="UP000248646"/>
    </source>
</evidence>
<proteinExistence type="predicted"/>
<protein>
    <submittedName>
        <fullName evidence="2">Uncharacterized protein YpbB</fullName>
    </submittedName>
</protein>
<keyword evidence="3" id="KW-1185">Reference proteome</keyword>
<dbReference type="PIRSF" id="PIRSF021350">
    <property type="entry name" value="UCP021350"/>
    <property type="match status" value="1"/>
</dbReference>
<dbReference type="InterPro" id="IPR008308">
    <property type="entry name" value="YpbB-like"/>
</dbReference>
<dbReference type="EMBL" id="QKZI01000001">
    <property type="protein sequence ID" value="PZX07730.1"/>
    <property type="molecule type" value="Genomic_DNA"/>
</dbReference>
<accession>A0A2W7MLS3</accession>
<reference evidence="2 3" key="1">
    <citation type="submission" date="2018-06" db="EMBL/GenBank/DDBJ databases">
        <title>Genomic Encyclopedia of Type Strains, Phase IV (KMG-IV): sequencing the most valuable type-strain genomes for metagenomic binning, comparative biology and taxonomic classification.</title>
        <authorList>
            <person name="Goeker M."/>
        </authorList>
    </citation>
    <scope>NUCLEOTIDE SEQUENCE [LARGE SCALE GENOMIC DNA]</scope>
    <source>
        <strain evidence="2 3">DSM 5</strain>
    </source>
</reference>
<dbReference type="Pfam" id="PF14493">
    <property type="entry name" value="HTH_40"/>
    <property type="match status" value="1"/>
</dbReference>
<comment type="caution">
    <text evidence="2">The sequence shown here is derived from an EMBL/GenBank/DDBJ whole genome shotgun (WGS) entry which is preliminary data.</text>
</comment>
<sequence>MYFHQILLFIIHKFNGERSQTASYYLLKGKKSGQTIQDVTYFQLHSFFSLFPKLSKESYDEAIKILRQNEYVQIENAYISLTEKGFQQVKNMEKPGFNGWLYRGNEQIFWKRVELIVQTLSQFKFQQKKFIPNQKDIEIQHFVKKYFQKRDFQSLQFYTSFKLQLFQLLESANLEKFQKELFVYRLSGYKKSGLTWDQLTNYYSKTELDLKFAFIECLHILIDAISKEQHPDLFDVLDGIEVEVPLTESAVKTNNLFSKGYSIEEVAEMRFLKKNTIEDHVIEIVSADPDFPVEPFISNEQIEKVLEIADKYKSKKLKLIREYVPDLSYFQIRLALTKGEEVNG</sequence>
<name>A0A2W7MLS3_9BACI</name>
<dbReference type="OrthoDB" id="2354672at2"/>
<evidence type="ECO:0000259" key="1">
    <source>
        <dbReference type="Pfam" id="PF14493"/>
    </source>
</evidence>
<gene>
    <name evidence="2" type="ORF">C7437_101851</name>
</gene>
<feature type="domain" description="Helicase Helix-turn-helix" evidence="1">
    <location>
        <begin position="250"/>
        <end position="336"/>
    </location>
</feature>
<dbReference type="AlphaFoldDB" id="A0A2W7MLS3"/>
<dbReference type="Proteomes" id="UP000248646">
    <property type="component" value="Unassembled WGS sequence"/>
</dbReference>
<evidence type="ECO:0000313" key="2">
    <source>
        <dbReference type="EMBL" id="PZX07730.1"/>
    </source>
</evidence>
<dbReference type="RefSeq" id="WP_146249611.1">
    <property type="nucleotide sequence ID" value="NZ_QKZI01000001.1"/>
</dbReference>
<organism evidence="2 3">
    <name type="scientific">Psychrobacillus insolitus</name>
    <dbReference type="NCBI Taxonomy" id="1461"/>
    <lineage>
        <taxon>Bacteria</taxon>
        <taxon>Bacillati</taxon>
        <taxon>Bacillota</taxon>
        <taxon>Bacilli</taxon>
        <taxon>Bacillales</taxon>
        <taxon>Bacillaceae</taxon>
        <taxon>Psychrobacillus</taxon>
    </lineage>
</organism>
<dbReference type="InterPro" id="IPR029491">
    <property type="entry name" value="Helicase_HTH"/>
</dbReference>